<evidence type="ECO:0000256" key="1">
    <source>
        <dbReference type="SAM" id="Phobius"/>
    </source>
</evidence>
<keyword evidence="1" id="KW-0812">Transmembrane</keyword>
<accession>A0A3S9HAB9</accession>
<dbReference type="InterPro" id="IPR025424">
    <property type="entry name" value="YrhK_domain"/>
</dbReference>
<evidence type="ECO:0000313" key="3">
    <source>
        <dbReference type="EMBL" id="AZP04315.1"/>
    </source>
</evidence>
<sequence>MPKIERRKRETKPPKDEDIIVKVGKYRFYFQNYYTIISLANDMLTGALYFIGSLSNLLGANPMVGQILYILGGFFLLMRPILRILRNIFFYDEEQFQEEVGDIDTEEVTFLKKKTDKD</sequence>
<reference evidence="4" key="1">
    <citation type="submission" date="2018-12" db="EMBL/GenBank/DDBJ databases">
        <title>Complete genome sequencing of Jeotgalibaca sp. H21T32.</title>
        <authorList>
            <person name="Bae J.-W."/>
            <person name="Lee S.-Y."/>
        </authorList>
    </citation>
    <scope>NUCLEOTIDE SEQUENCE [LARGE SCALE GENOMIC DNA]</scope>
    <source>
        <strain evidence="4">H21T32</strain>
    </source>
</reference>
<keyword evidence="1" id="KW-0472">Membrane</keyword>
<dbReference type="RefSeq" id="WP_126109608.1">
    <property type="nucleotide sequence ID" value="NZ_CP034465.1"/>
</dbReference>
<dbReference type="Proteomes" id="UP000273326">
    <property type="component" value="Chromosome"/>
</dbReference>
<protein>
    <recommendedName>
        <fullName evidence="2">YrhK domain-containing protein</fullName>
    </recommendedName>
</protein>
<dbReference type="EMBL" id="CP034465">
    <property type="protein sequence ID" value="AZP04315.1"/>
    <property type="molecule type" value="Genomic_DNA"/>
</dbReference>
<name>A0A3S9HAB9_9LACT</name>
<evidence type="ECO:0000313" key="4">
    <source>
        <dbReference type="Proteomes" id="UP000273326"/>
    </source>
</evidence>
<evidence type="ECO:0000259" key="2">
    <source>
        <dbReference type="Pfam" id="PF14145"/>
    </source>
</evidence>
<dbReference type="Pfam" id="PF14145">
    <property type="entry name" value="YrhK"/>
    <property type="match status" value="1"/>
</dbReference>
<organism evidence="3 4">
    <name type="scientific">Jeotgalibaca ciconiae</name>
    <dbReference type="NCBI Taxonomy" id="2496265"/>
    <lineage>
        <taxon>Bacteria</taxon>
        <taxon>Bacillati</taxon>
        <taxon>Bacillota</taxon>
        <taxon>Bacilli</taxon>
        <taxon>Lactobacillales</taxon>
        <taxon>Carnobacteriaceae</taxon>
        <taxon>Jeotgalibaca</taxon>
    </lineage>
</organism>
<dbReference type="KEGG" id="jeh:EJN90_06485"/>
<feature type="domain" description="YrhK" evidence="2">
    <location>
        <begin position="33"/>
        <end position="88"/>
    </location>
</feature>
<dbReference type="OrthoDB" id="2135402at2"/>
<keyword evidence="1" id="KW-1133">Transmembrane helix</keyword>
<feature type="transmembrane region" description="Helical" evidence="1">
    <location>
        <begin position="63"/>
        <end position="82"/>
    </location>
</feature>
<proteinExistence type="predicted"/>
<feature type="transmembrane region" description="Helical" evidence="1">
    <location>
        <begin position="32"/>
        <end position="51"/>
    </location>
</feature>
<dbReference type="AlphaFoldDB" id="A0A3S9HAB9"/>
<gene>
    <name evidence="3" type="ORF">EJN90_06485</name>
</gene>
<keyword evidence="4" id="KW-1185">Reference proteome</keyword>